<dbReference type="CDD" id="cd00761">
    <property type="entry name" value="Glyco_tranf_GTA_type"/>
    <property type="match status" value="1"/>
</dbReference>
<dbReference type="Gene3D" id="3.90.550.10">
    <property type="entry name" value="Spore Coat Polysaccharide Biosynthesis Protein SpsA, Chain A"/>
    <property type="match status" value="1"/>
</dbReference>
<protein>
    <submittedName>
        <fullName evidence="2">Unannotated protein</fullName>
    </submittedName>
</protein>
<dbReference type="EMBL" id="CAFABI010000083">
    <property type="protein sequence ID" value="CAB4829929.1"/>
    <property type="molecule type" value="Genomic_DNA"/>
</dbReference>
<dbReference type="EMBL" id="CAFAZX010000054">
    <property type="protein sequence ID" value="CAB4843937.1"/>
    <property type="molecule type" value="Genomic_DNA"/>
</dbReference>
<organism evidence="2">
    <name type="scientific">freshwater metagenome</name>
    <dbReference type="NCBI Taxonomy" id="449393"/>
    <lineage>
        <taxon>unclassified sequences</taxon>
        <taxon>metagenomes</taxon>
        <taxon>ecological metagenomes</taxon>
    </lineage>
</organism>
<dbReference type="InterPro" id="IPR029044">
    <property type="entry name" value="Nucleotide-diphossugar_trans"/>
</dbReference>
<evidence type="ECO:0000313" key="3">
    <source>
        <dbReference type="EMBL" id="CAB4829929.1"/>
    </source>
</evidence>
<proteinExistence type="predicted"/>
<dbReference type="EMBL" id="CAEZYB010000055">
    <property type="protein sequence ID" value="CAB4704037.1"/>
    <property type="molecule type" value="Genomic_DNA"/>
</dbReference>
<reference evidence="2" key="1">
    <citation type="submission" date="2020-05" db="EMBL/GenBank/DDBJ databases">
        <authorList>
            <person name="Chiriac C."/>
            <person name="Salcher M."/>
            <person name="Ghai R."/>
            <person name="Kavagutti S V."/>
        </authorList>
    </citation>
    <scope>NUCLEOTIDE SEQUENCE</scope>
</reference>
<dbReference type="EMBL" id="CAEZWO010000087">
    <property type="protein sequence ID" value="CAB4663928.1"/>
    <property type="molecule type" value="Genomic_DNA"/>
</dbReference>
<evidence type="ECO:0000313" key="5">
    <source>
        <dbReference type="EMBL" id="CAB5052960.1"/>
    </source>
</evidence>
<dbReference type="AlphaFoldDB" id="A0A6J6PZ13"/>
<gene>
    <name evidence="1" type="ORF">UFOPK2254_00920</name>
    <name evidence="2" type="ORF">UFOPK2646_00616</name>
    <name evidence="3" type="ORF">UFOPK3197_00808</name>
    <name evidence="4" type="ORF">UFOPK3241_00953</name>
    <name evidence="5" type="ORF">UFOPK4265_00850</name>
</gene>
<evidence type="ECO:0000313" key="4">
    <source>
        <dbReference type="EMBL" id="CAB4843937.1"/>
    </source>
</evidence>
<dbReference type="SUPFAM" id="SSF53448">
    <property type="entry name" value="Nucleotide-diphospho-sugar transferases"/>
    <property type="match status" value="1"/>
</dbReference>
<dbReference type="EMBL" id="CAFBQK010000105">
    <property type="protein sequence ID" value="CAB5052960.1"/>
    <property type="molecule type" value="Genomic_DNA"/>
</dbReference>
<accession>A0A6J6PZ13</accession>
<sequence>MSEKIVISADQEFSTIASERDSRRAQFITYPKLSVLISTARPSDLLAILYQLEAQTLPAFELILGLHDFELSRAHRSQIKVLEKRNINVLTEFFDKSLTLGKILTSLGKISSGEFIAKMDDDDIYGPHHLSDLLELIVIKNADAVGRAMNFVYIEALDLTVRRVTSQGISMANVWADWVCGGTILAKRSSAESAGWFGEGKSAVDTFILQGIKTNGGKIWRTYGAGYIYRRSIAAQTYATNYSKYLRANAEQRVGIWPHEEFGTGR</sequence>
<evidence type="ECO:0000313" key="2">
    <source>
        <dbReference type="EMBL" id="CAB4704037.1"/>
    </source>
</evidence>
<name>A0A6J6PZ13_9ZZZZ</name>
<evidence type="ECO:0000313" key="1">
    <source>
        <dbReference type="EMBL" id="CAB4663928.1"/>
    </source>
</evidence>